<gene>
    <name evidence="3" type="ORF">BS50DRAFT_593429</name>
</gene>
<dbReference type="OrthoDB" id="4132249at2759"/>
<dbReference type="Proteomes" id="UP000240883">
    <property type="component" value="Unassembled WGS sequence"/>
</dbReference>
<dbReference type="PANTHER" id="PTHR31668">
    <property type="entry name" value="GLUCOSE TRANSPORT TRANSCRIPTION REGULATOR RGT1-RELATED-RELATED"/>
    <property type="match status" value="1"/>
</dbReference>
<dbReference type="CDD" id="cd12148">
    <property type="entry name" value="fungal_TF_MHR"/>
    <property type="match status" value="1"/>
</dbReference>
<dbReference type="STRING" id="1448308.A0A2T2N6M9"/>
<dbReference type="SUPFAM" id="SSF57701">
    <property type="entry name" value="Zn2/Cys6 DNA-binding domain"/>
    <property type="match status" value="1"/>
</dbReference>
<dbReference type="PANTHER" id="PTHR31668:SF20">
    <property type="entry name" value="ZN(II)2CYS6 TRANSCRIPTION FACTOR (EUROFUNG)"/>
    <property type="match status" value="1"/>
</dbReference>
<accession>A0A2T2N6M9</accession>
<evidence type="ECO:0000313" key="3">
    <source>
        <dbReference type="EMBL" id="PSN61102.1"/>
    </source>
</evidence>
<dbReference type="PROSITE" id="PS50048">
    <property type="entry name" value="ZN2_CY6_FUNGAL_2"/>
    <property type="match status" value="1"/>
</dbReference>
<keyword evidence="1" id="KW-0539">Nucleus</keyword>
<dbReference type="GO" id="GO:0000981">
    <property type="term" value="F:DNA-binding transcription factor activity, RNA polymerase II-specific"/>
    <property type="evidence" value="ECO:0007669"/>
    <property type="project" value="InterPro"/>
</dbReference>
<dbReference type="InterPro" id="IPR050797">
    <property type="entry name" value="Carb_Metab_Trans_Reg"/>
</dbReference>
<organism evidence="3 4">
    <name type="scientific">Corynespora cassiicola Philippines</name>
    <dbReference type="NCBI Taxonomy" id="1448308"/>
    <lineage>
        <taxon>Eukaryota</taxon>
        <taxon>Fungi</taxon>
        <taxon>Dikarya</taxon>
        <taxon>Ascomycota</taxon>
        <taxon>Pezizomycotina</taxon>
        <taxon>Dothideomycetes</taxon>
        <taxon>Pleosporomycetidae</taxon>
        <taxon>Pleosporales</taxon>
        <taxon>Corynesporascaceae</taxon>
        <taxon>Corynespora</taxon>
    </lineage>
</organism>
<dbReference type="EMBL" id="KZ678146">
    <property type="protein sequence ID" value="PSN61102.1"/>
    <property type="molecule type" value="Genomic_DNA"/>
</dbReference>
<dbReference type="GO" id="GO:0008270">
    <property type="term" value="F:zinc ion binding"/>
    <property type="evidence" value="ECO:0007669"/>
    <property type="project" value="InterPro"/>
</dbReference>
<dbReference type="PROSITE" id="PS00463">
    <property type="entry name" value="ZN2_CY6_FUNGAL_1"/>
    <property type="match status" value="1"/>
</dbReference>
<dbReference type="AlphaFoldDB" id="A0A2T2N6M9"/>
<dbReference type="InterPro" id="IPR001138">
    <property type="entry name" value="Zn2Cys6_DnaBD"/>
</dbReference>
<feature type="domain" description="Zn(2)-C6 fungal-type" evidence="2">
    <location>
        <begin position="39"/>
        <end position="70"/>
    </location>
</feature>
<reference evidence="3 4" key="1">
    <citation type="journal article" date="2018" name="Front. Microbiol.">
        <title>Genome-Wide Analysis of Corynespora cassiicola Leaf Fall Disease Putative Effectors.</title>
        <authorList>
            <person name="Lopez D."/>
            <person name="Ribeiro S."/>
            <person name="Label P."/>
            <person name="Fumanal B."/>
            <person name="Venisse J.S."/>
            <person name="Kohler A."/>
            <person name="de Oliveira R.R."/>
            <person name="Labutti K."/>
            <person name="Lipzen A."/>
            <person name="Lail K."/>
            <person name="Bauer D."/>
            <person name="Ohm R.A."/>
            <person name="Barry K.W."/>
            <person name="Spatafora J."/>
            <person name="Grigoriev I.V."/>
            <person name="Martin F.M."/>
            <person name="Pujade-Renaud V."/>
        </authorList>
    </citation>
    <scope>NUCLEOTIDE SEQUENCE [LARGE SCALE GENOMIC DNA]</scope>
    <source>
        <strain evidence="3 4">Philippines</strain>
    </source>
</reference>
<evidence type="ECO:0000313" key="4">
    <source>
        <dbReference type="Proteomes" id="UP000240883"/>
    </source>
</evidence>
<evidence type="ECO:0000259" key="2">
    <source>
        <dbReference type="PROSITE" id="PS50048"/>
    </source>
</evidence>
<proteinExistence type="predicted"/>
<name>A0A2T2N6M9_CORCC</name>
<sequence length="367" mass="41973">MKCPEKSCRRSKEGFQSYTDLEKHVRGHPSIVSRRCKKACDTCKRTKSACIKRDRGACKRCNIGGFSCTYNGTPVEVPADCIDKLFTIHPLNIFLDREHIRNILEQTSVSGEAYALGLSVTAYLKHEDTSLLENATHQHSVGASSGEPSLEALLSSYFLGECYEKRGDNNKSWWYLHQATAQAQLLQLQHEKGKGANIYWLLFVKERINGIRKHRPITLFHLPQSFNASFSLRMLRMYGHIDHIFMSMWNHAESQSGVLYLLQLQVILCDALPSDFRCKSLQDVDLHVNKCWLQSMTWKLCRNRNFISATTKDLAMRIGYPVQICEELIPTIQFISEKNKDTEISDLIAKLLDIYQCLIDTLSMIDG</sequence>
<keyword evidence="4" id="KW-1185">Reference proteome</keyword>
<evidence type="ECO:0000256" key="1">
    <source>
        <dbReference type="ARBA" id="ARBA00023242"/>
    </source>
</evidence>
<dbReference type="InterPro" id="IPR036864">
    <property type="entry name" value="Zn2-C6_fun-type_DNA-bd_sf"/>
</dbReference>
<protein>
    <recommendedName>
        <fullName evidence="2">Zn(2)-C6 fungal-type domain-containing protein</fullName>
    </recommendedName>
</protein>